<feature type="compositionally biased region" description="Acidic residues" evidence="1">
    <location>
        <begin position="68"/>
        <end position="88"/>
    </location>
</feature>
<protein>
    <submittedName>
        <fullName evidence="3">Uncharacterized protein</fullName>
    </submittedName>
</protein>
<evidence type="ECO:0000313" key="3">
    <source>
        <dbReference type="EMBL" id="KAE9975199.1"/>
    </source>
</evidence>
<organism evidence="3 4">
    <name type="scientific">Venturia inaequalis</name>
    <name type="common">Apple scab fungus</name>
    <dbReference type="NCBI Taxonomy" id="5025"/>
    <lineage>
        <taxon>Eukaryota</taxon>
        <taxon>Fungi</taxon>
        <taxon>Dikarya</taxon>
        <taxon>Ascomycota</taxon>
        <taxon>Pezizomycotina</taxon>
        <taxon>Dothideomycetes</taxon>
        <taxon>Pleosporomycetidae</taxon>
        <taxon>Venturiales</taxon>
        <taxon>Venturiaceae</taxon>
        <taxon>Venturia</taxon>
    </lineage>
</organism>
<comment type="caution">
    <text evidence="3">The sequence shown here is derived from an EMBL/GenBank/DDBJ whole genome shotgun (WGS) entry which is preliminary data.</text>
</comment>
<feature type="compositionally biased region" description="Basic and acidic residues" evidence="1">
    <location>
        <begin position="122"/>
        <end position="136"/>
    </location>
</feature>
<dbReference type="Proteomes" id="UP000447873">
    <property type="component" value="Unassembled WGS sequence"/>
</dbReference>
<dbReference type="PANTHER" id="PTHR38790">
    <property type="entry name" value="2EXR DOMAIN-CONTAINING PROTEIN-RELATED"/>
    <property type="match status" value="1"/>
</dbReference>
<feature type="region of interest" description="Disordered" evidence="1">
    <location>
        <begin position="55"/>
        <end position="136"/>
    </location>
</feature>
<reference evidence="3 4" key="1">
    <citation type="submission" date="2018-12" db="EMBL/GenBank/DDBJ databases">
        <title>Venturia inaequalis Genome Resource.</title>
        <authorList>
            <person name="Lichtner F.J."/>
        </authorList>
    </citation>
    <scope>NUCLEOTIDE SEQUENCE [LARGE SCALE GENOMIC DNA]</scope>
    <source>
        <strain evidence="3 4">120213</strain>
        <strain evidence="2">Bline_iso_100314</strain>
    </source>
</reference>
<name>A0A8H3UUW6_VENIN</name>
<proteinExistence type="predicted"/>
<dbReference type="AlphaFoldDB" id="A0A8H3UUW6"/>
<dbReference type="Proteomes" id="UP000433883">
    <property type="component" value="Unassembled WGS sequence"/>
</dbReference>
<evidence type="ECO:0000313" key="4">
    <source>
        <dbReference type="Proteomes" id="UP000447873"/>
    </source>
</evidence>
<dbReference type="OrthoDB" id="3795483at2759"/>
<accession>A0A8H3UUW6</accession>
<feature type="compositionally biased region" description="Acidic residues" evidence="1">
    <location>
        <begin position="96"/>
        <end position="121"/>
    </location>
</feature>
<sequence>MSQPTPPAIMSPEFPFMKLPLELRHKVYDFVSQRDHPNLILKEYFEKIDPDVGPPQFVAPVVQANGDGDSEEQDPEGEAMNEDEEASEPETQGGGEDAEMTDVDEDESDEDESDEPETTDESDGKQDMEDEYTGRDNEYRHILTTIKTRGCPPPIELLQINRQVHDEALEFHYSTFFVKIDVTAALAHQSFFLEALETFIINEFSPMEKVRKVKLVIVWDSEWLREKITPPDAEVEADFVFGIYLDERIMKACAMLQAAPALRHLEVDWYDTERTKKSHNLMCDAYDKFMDLEEKEWTDNTTEPPTRINVDVTFRQHVTEAGTAHAPKSKLAKRRADFEKVGVTMDDC</sequence>
<evidence type="ECO:0000256" key="1">
    <source>
        <dbReference type="SAM" id="MobiDB-lite"/>
    </source>
</evidence>
<evidence type="ECO:0000313" key="2">
    <source>
        <dbReference type="EMBL" id="KAE9961146.1"/>
    </source>
</evidence>
<dbReference type="EMBL" id="WNWQ01002439">
    <property type="protein sequence ID" value="KAE9961146.1"/>
    <property type="molecule type" value="Genomic_DNA"/>
</dbReference>
<gene>
    <name evidence="2" type="ORF">BLS_003775</name>
    <name evidence="3" type="ORF">EG328_003423</name>
</gene>
<dbReference type="EMBL" id="WNWS01000200">
    <property type="protein sequence ID" value="KAE9975199.1"/>
    <property type="molecule type" value="Genomic_DNA"/>
</dbReference>